<reference evidence="1" key="1">
    <citation type="journal article" date="2020" name="Phytopathology">
        <title>Genome Sequence Resources of Colletotrichum truncatum, C. plurivorum, C. musicola, and C. sojae: Four Species Pathogenic to Soybean (Glycine max).</title>
        <authorList>
            <person name="Rogerio F."/>
            <person name="Boufleur T.R."/>
            <person name="Ciampi-Guillardi M."/>
            <person name="Sukno S.A."/>
            <person name="Thon M.R."/>
            <person name="Massola Junior N.S."/>
            <person name="Baroncelli R."/>
        </authorList>
    </citation>
    <scope>NUCLEOTIDE SEQUENCE</scope>
    <source>
        <strain evidence="1">LFN0074</strain>
    </source>
</reference>
<proteinExistence type="predicted"/>
<dbReference type="Proteomes" id="UP000639643">
    <property type="component" value="Unassembled WGS sequence"/>
</dbReference>
<keyword evidence="2" id="KW-1185">Reference proteome</keyword>
<evidence type="ECO:0000313" key="1">
    <source>
        <dbReference type="EMBL" id="KAF6842381.1"/>
    </source>
</evidence>
<name>A0A8H6U6S6_9PEZI</name>
<dbReference type="EMBL" id="WIGM01000073">
    <property type="protein sequence ID" value="KAF6842381.1"/>
    <property type="molecule type" value="Genomic_DNA"/>
</dbReference>
<accession>A0A8H6U6S6</accession>
<comment type="caution">
    <text evidence="1">The sequence shown here is derived from an EMBL/GenBank/DDBJ whole genome shotgun (WGS) entry which is preliminary data.</text>
</comment>
<evidence type="ECO:0000313" key="2">
    <source>
        <dbReference type="Proteomes" id="UP000639643"/>
    </source>
</evidence>
<sequence length="73" mass="8029">MIGFVKKGTVLTVGVNNVLAANALLFDPYTPRPSWAEPNIVPDDLNILSFVTLEDRRSMLVHASEDLIAEMVC</sequence>
<organism evidence="1 2">
    <name type="scientific">Colletotrichum musicola</name>
    <dbReference type="NCBI Taxonomy" id="2175873"/>
    <lineage>
        <taxon>Eukaryota</taxon>
        <taxon>Fungi</taxon>
        <taxon>Dikarya</taxon>
        <taxon>Ascomycota</taxon>
        <taxon>Pezizomycotina</taxon>
        <taxon>Sordariomycetes</taxon>
        <taxon>Hypocreomycetidae</taxon>
        <taxon>Glomerellales</taxon>
        <taxon>Glomerellaceae</taxon>
        <taxon>Colletotrichum</taxon>
        <taxon>Colletotrichum orchidearum species complex</taxon>
    </lineage>
</organism>
<dbReference type="AlphaFoldDB" id="A0A8H6U6S6"/>
<protein>
    <submittedName>
        <fullName evidence="1">Uncharacterized protein</fullName>
    </submittedName>
</protein>
<gene>
    <name evidence="1" type="ORF">CMUS01_03160</name>
</gene>